<evidence type="ECO:0000313" key="1">
    <source>
        <dbReference type="EMBL" id="CAH1454175.1"/>
    </source>
</evidence>
<accession>A0AAU9PUX2</accession>
<dbReference type="GO" id="GO:0033862">
    <property type="term" value="F:UMP kinase activity"/>
    <property type="evidence" value="ECO:0007669"/>
    <property type="project" value="TreeGrafter"/>
</dbReference>
<gene>
    <name evidence="1" type="ORF">LVIROSA_LOCUS39366</name>
</gene>
<dbReference type="Pfam" id="PF05994">
    <property type="entry name" value="FragX_IP"/>
    <property type="match status" value="1"/>
</dbReference>
<dbReference type="InterPro" id="IPR036393">
    <property type="entry name" value="AceGlu_kinase-like_sf"/>
</dbReference>
<dbReference type="SUPFAM" id="SSF53633">
    <property type="entry name" value="Carbamate kinase-like"/>
    <property type="match status" value="1"/>
</dbReference>
<dbReference type="Proteomes" id="UP001157418">
    <property type="component" value="Unassembled WGS sequence"/>
</dbReference>
<dbReference type="Gene3D" id="3.40.1160.10">
    <property type="entry name" value="Acetylglutamate kinase-like"/>
    <property type="match status" value="1"/>
</dbReference>
<dbReference type="PANTHER" id="PTHR42833:SF1">
    <property type="entry name" value="UMP KINASE"/>
    <property type="match status" value="1"/>
</dbReference>
<proteinExistence type="predicted"/>
<comment type="caution">
    <text evidence="1">The sequence shown here is derived from an EMBL/GenBank/DDBJ whole genome shotgun (WGS) entry which is preliminary data.</text>
</comment>
<keyword evidence="2" id="KW-1185">Reference proteome</keyword>
<dbReference type="GO" id="GO:0031267">
    <property type="term" value="F:small GTPase binding"/>
    <property type="evidence" value="ECO:0007669"/>
    <property type="project" value="InterPro"/>
</dbReference>
<dbReference type="AlphaFoldDB" id="A0AAU9PUX2"/>
<name>A0AAU9PUX2_9ASTR</name>
<dbReference type="PANTHER" id="PTHR42833">
    <property type="entry name" value="URIDYLATE KINASE"/>
    <property type="match status" value="1"/>
</dbReference>
<protein>
    <submittedName>
        <fullName evidence="1">Uncharacterized protein</fullName>
    </submittedName>
</protein>
<dbReference type="GO" id="GO:0030833">
    <property type="term" value="P:regulation of actin filament polymerization"/>
    <property type="evidence" value="ECO:0007669"/>
    <property type="project" value="InterPro"/>
</dbReference>
<reference evidence="1 2" key="1">
    <citation type="submission" date="2022-01" db="EMBL/GenBank/DDBJ databases">
        <authorList>
            <person name="Xiong W."/>
            <person name="Schranz E."/>
        </authorList>
    </citation>
    <scope>NUCLEOTIDE SEQUENCE [LARGE SCALE GENOMIC DNA]</scope>
</reference>
<dbReference type="InterPro" id="IPR008081">
    <property type="entry name" value="Cytoplasmic_FMR1-int"/>
</dbReference>
<dbReference type="GO" id="GO:0006225">
    <property type="term" value="P:UDP biosynthetic process"/>
    <property type="evidence" value="ECO:0007669"/>
    <property type="project" value="TreeGrafter"/>
</dbReference>
<organism evidence="1 2">
    <name type="scientific">Lactuca virosa</name>
    <dbReference type="NCBI Taxonomy" id="75947"/>
    <lineage>
        <taxon>Eukaryota</taxon>
        <taxon>Viridiplantae</taxon>
        <taxon>Streptophyta</taxon>
        <taxon>Embryophyta</taxon>
        <taxon>Tracheophyta</taxon>
        <taxon>Spermatophyta</taxon>
        <taxon>Magnoliopsida</taxon>
        <taxon>eudicotyledons</taxon>
        <taxon>Gunneridae</taxon>
        <taxon>Pentapetalae</taxon>
        <taxon>asterids</taxon>
        <taxon>campanulids</taxon>
        <taxon>Asterales</taxon>
        <taxon>Asteraceae</taxon>
        <taxon>Cichorioideae</taxon>
        <taxon>Cichorieae</taxon>
        <taxon>Lactucinae</taxon>
        <taxon>Lactuca</taxon>
    </lineage>
</organism>
<evidence type="ECO:0000313" key="2">
    <source>
        <dbReference type="Proteomes" id="UP001157418"/>
    </source>
</evidence>
<sequence length="182" mass="20604">MQKSAYLMISLGIKGGLFGNSSSEIPANDLKQLETFFYKLSFFLHILDYSVTIATLTDLRFLWFREFYLESSRVIQVAIILGGRNYFCGDTWKVTISMMATMMNSILLRSTLGKLGVEARLQSSCCMPEVSEPYNKQRSIRHLEKGIVVMVVKLELVKTESESLSSQKVHLLPGNLQLCCID</sequence>
<dbReference type="EMBL" id="CAKMRJ010005745">
    <property type="protein sequence ID" value="CAH1454175.1"/>
    <property type="molecule type" value="Genomic_DNA"/>
</dbReference>